<dbReference type="Pfam" id="PF13377">
    <property type="entry name" value="Peripla_BP_3"/>
    <property type="match status" value="1"/>
</dbReference>
<dbReference type="EMBL" id="JACBYE010000016">
    <property type="protein sequence ID" value="NYS93528.1"/>
    <property type="molecule type" value="Genomic_DNA"/>
</dbReference>
<dbReference type="GO" id="GO:0000976">
    <property type="term" value="F:transcription cis-regulatory region binding"/>
    <property type="evidence" value="ECO:0007669"/>
    <property type="project" value="TreeGrafter"/>
</dbReference>
<keyword evidence="4" id="KW-0804">Transcription</keyword>
<evidence type="ECO:0000256" key="3">
    <source>
        <dbReference type="ARBA" id="ARBA00023125"/>
    </source>
</evidence>
<dbReference type="PANTHER" id="PTHR30146:SF148">
    <property type="entry name" value="HTH-TYPE TRANSCRIPTIONAL REPRESSOR PURR-RELATED"/>
    <property type="match status" value="1"/>
</dbReference>
<dbReference type="Gene3D" id="1.10.260.40">
    <property type="entry name" value="lambda repressor-like DNA-binding domains"/>
    <property type="match status" value="1"/>
</dbReference>
<dbReference type="GO" id="GO:0003700">
    <property type="term" value="F:DNA-binding transcription factor activity"/>
    <property type="evidence" value="ECO:0007669"/>
    <property type="project" value="TreeGrafter"/>
</dbReference>
<accession>A0A853EXD9</accession>
<evidence type="ECO:0000259" key="5">
    <source>
        <dbReference type="PROSITE" id="PS50932"/>
    </source>
</evidence>
<dbReference type="InterPro" id="IPR000843">
    <property type="entry name" value="HTH_LacI"/>
</dbReference>
<sequence length="341" mass="36280">MTSPLATGKVTMSDVARHAKVSRTAVSFALSDPEHPSVSAETRQRILEAVADLGYRPNAGARALASRRSDWYGLVTEIVTAPFAVNIIKGAQDRAWHDRRFVLIASSEGDGDMEEAAVEKLLEQRVEGLLYAATWHRAVKVPDIAHEVPTVLVNCFDADGVLPSIVPDEVAGGRRATERLLAAGHRRIGLITFDSDIPAAIGRRDGYSSALRAAGGDLDDELVVGGGATATDGYAAAVRLLDLPVPPTAIFCANDRMAMGAYDAIKERGLTIPGDISVVGFDNQELISAYLRPSLTTVALPFEEMGARGVDLLSELTSGQVTGPLQVVVDCPLVERSSVRP</sequence>
<dbReference type="Gene3D" id="3.40.50.2300">
    <property type="match status" value="2"/>
</dbReference>
<dbReference type="Proteomes" id="UP000561011">
    <property type="component" value="Unassembled WGS sequence"/>
</dbReference>
<dbReference type="Pfam" id="PF00356">
    <property type="entry name" value="LacI"/>
    <property type="match status" value="1"/>
</dbReference>
<keyword evidence="2" id="KW-0805">Transcription regulation</keyword>
<reference evidence="6 7" key="1">
    <citation type="submission" date="2020-07" db="EMBL/GenBank/DDBJ databases">
        <title>MOT database genomes.</title>
        <authorList>
            <person name="Joseph S."/>
            <person name="Aduse-Opoku J."/>
            <person name="Hashim A."/>
            <person name="Wade W."/>
            <person name="Curtis M."/>
        </authorList>
    </citation>
    <scope>NUCLEOTIDE SEQUENCE [LARGE SCALE GENOMIC DNA]</scope>
    <source>
        <strain evidence="6 7">DSM 100099</strain>
    </source>
</reference>
<dbReference type="AlphaFoldDB" id="A0A853EXD9"/>
<dbReference type="SUPFAM" id="SSF53822">
    <property type="entry name" value="Periplasmic binding protein-like I"/>
    <property type="match status" value="1"/>
</dbReference>
<organism evidence="6 7">
    <name type="scientific">Sanguibacter inulinus</name>
    <dbReference type="NCBI Taxonomy" id="60922"/>
    <lineage>
        <taxon>Bacteria</taxon>
        <taxon>Bacillati</taxon>
        <taxon>Actinomycetota</taxon>
        <taxon>Actinomycetes</taxon>
        <taxon>Micrococcales</taxon>
        <taxon>Sanguibacteraceae</taxon>
        <taxon>Sanguibacter</taxon>
    </lineage>
</organism>
<dbReference type="SUPFAM" id="SSF47413">
    <property type="entry name" value="lambda repressor-like DNA-binding domains"/>
    <property type="match status" value="1"/>
</dbReference>
<keyword evidence="3 6" id="KW-0238">DNA-binding</keyword>
<evidence type="ECO:0000313" key="7">
    <source>
        <dbReference type="Proteomes" id="UP000561011"/>
    </source>
</evidence>
<keyword evidence="7" id="KW-1185">Reference proteome</keyword>
<dbReference type="CDD" id="cd01392">
    <property type="entry name" value="HTH_LacI"/>
    <property type="match status" value="1"/>
</dbReference>
<dbReference type="InterPro" id="IPR046335">
    <property type="entry name" value="LacI/GalR-like_sensor"/>
</dbReference>
<dbReference type="InterPro" id="IPR010982">
    <property type="entry name" value="Lambda_DNA-bd_dom_sf"/>
</dbReference>
<dbReference type="SMART" id="SM00354">
    <property type="entry name" value="HTH_LACI"/>
    <property type="match status" value="1"/>
</dbReference>
<evidence type="ECO:0000313" key="6">
    <source>
        <dbReference type="EMBL" id="NYS93528.1"/>
    </source>
</evidence>
<gene>
    <name evidence="6" type="ORF">HZZ10_08315</name>
</gene>
<dbReference type="PANTHER" id="PTHR30146">
    <property type="entry name" value="LACI-RELATED TRANSCRIPTIONAL REPRESSOR"/>
    <property type="match status" value="1"/>
</dbReference>
<dbReference type="PROSITE" id="PS50932">
    <property type="entry name" value="HTH_LACI_2"/>
    <property type="match status" value="1"/>
</dbReference>
<comment type="caution">
    <text evidence="6">The sequence shown here is derived from an EMBL/GenBank/DDBJ whole genome shotgun (WGS) entry which is preliminary data.</text>
</comment>
<evidence type="ECO:0000256" key="1">
    <source>
        <dbReference type="ARBA" id="ARBA00022491"/>
    </source>
</evidence>
<evidence type="ECO:0000256" key="2">
    <source>
        <dbReference type="ARBA" id="ARBA00023015"/>
    </source>
</evidence>
<dbReference type="RefSeq" id="WP_179913168.1">
    <property type="nucleotide sequence ID" value="NZ_JACBYE010000016.1"/>
</dbReference>
<dbReference type="CDD" id="cd06288">
    <property type="entry name" value="PBP1_sucrose_transcription_regulator"/>
    <property type="match status" value="1"/>
</dbReference>
<evidence type="ECO:0000256" key="4">
    <source>
        <dbReference type="ARBA" id="ARBA00023163"/>
    </source>
</evidence>
<protein>
    <submittedName>
        <fullName evidence="6">LacI family DNA-binding transcriptional regulator</fullName>
    </submittedName>
</protein>
<dbReference type="InterPro" id="IPR028082">
    <property type="entry name" value="Peripla_BP_I"/>
</dbReference>
<keyword evidence="1" id="KW-0678">Repressor</keyword>
<name>A0A853EXD9_9MICO</name>
<proteinExistence type="predicted"/>
<feature type="domain" description="HTH lacI-type" evidence="5">
    <location>
        <begin position="10"/>
        <end position="66"/>
    </location>
</feature>